<feature type="compositionally biased region" description="Polar residues" evidence="1">
    <location>
        <begin position="96"/>
        <end position="108"/>
    </location>
</feature>
<dbReference type="AlphaFoldDB" id="A0A0S4JIS8"/>
<evidence type="ECO:0000313" key="2">
    <source>
        <dbReference type="EMBL" id="CUG91446.1"/>
    </source>
</evidence>
<dbReference type="VEuPathDB" id="TriTrypDB:BSAL_32130"/>
<dbReference type="Proteomes" id="UP000051952">
    <property type="component" value="Unassembled WGS sequence"/>
</dbReference>
<name>A0A0S4JIS8_BODSA</name>
<evidence type="ECO:0000313" key="3">
    <source>
        <dbReference type="Proteomes" id="UP000051952"/>
    </source>
</evidence>
<reference evidence="3" key="1">
    <citation type="submission" date="2015-09" db="EMBL/GenBank/DDBJ databases">
        <authorList>
            <consortium name="Pathogen Informatics"/>
        </authorList>
    </citation>
    <scope>NUCLEOTIDE SEQUENCE [LARGE SCALE GENOMIC DNA]</scope>
    <source>
        <strain evidence="3">Lake Konstanz</strain>
    </source>
</reference>
<feature type="compositionally biased region" description="Low complexity" evidence="1">
    <location>
        <begin position="626"/>
        <end position="648"/>
    </location>
</feature>
<accession>A0A0S4JIS8</accession>
<evidence type="ECO:0000256" key="1">
    <source>
        <dbReference type="SAM" id="MobiDB-lite"/>
    </source>
</evidence>
<feature type="compositionally biased region" description="Polar residues" evidence="1">
    <location>
        <begin position="43"/>
        <end position="58"/>
    </location>
</feature>
<feature type="compositionally biased region" description="Low complexity" evidence="1">
    <location>
        <begin position="596"/>
        <end position="607"/>
    </location>
</feature>
<feature type="region of interest" description="Disordered" evidence="1">
    <location>
        <begin position="31"/>
        <end position="58"/>
    </location>
</feature>
<sequence length="865" mass="92057">MIEYPASSNAVELVKFFNDVVIYSPLPCTQKETTKPPAAEPAKSTNNQSTKASVVTRPLSSANPFRRRYCVDKQSGEITSIVSSSKSSSVASSDSPRNNNRADTTVKSSRPHAKQPVTPADKTAKVDAPQASWFSATATSRLVPNFDALIKQHATSGCAATATSTISSSSSASHGNLSPVDWVAHMFTTNVYPAMVAALAAVCRQRDRLEVMGTTFISTSCTTDADANIAPPSVSVSFSMNNSGDICSAGGGGVDETSSRTIDPQQTSSLRRTASASGSATRSTLPLRRHQSALTTASGSQARNWLGQLASLVDTSDPLSMLSPSTMRRLLLEAPARRAATAALISDGLGSVVSATVMLVGDVLLSASLSLLEEAVTTELILHSSPIARDCVTSFVKAVAAIEELRRRLWESASNQPAVLKGSSTFSPRTFVAIKQWSLSSSQLTDIVMRSHVVVTYQQQQKTQPIPPTPPAPASTSNTQALDIGKEHIDGVAKQQLQDHLQHATIVLSRLCSGTNLESGDADHSAAHGRLVDQQYVLLRATMSHHHDDGVVGLHQAMVDALRVRRTPPRVGPTTSSSSCHSPRVPETSTAEDGQQSKQQEQQQQQSPLKTASFRVAPTAMRRRPSAASQHHPAAVHSSPPPSSASSAHWMRTFAQSLQTYRGDLAVFLATNHCSSQSNDNVVRNAAPAPPAVLSCALIRAAVRHYMVSSLRSHKEHHRCSGGAMTAHRGAGGDAEEEDEDLIRVVSQGIPWPYPLALLQELVNVHGGDAVVRRNIFVGAAGLLATIIGKKNPQSSTNSSRDDAHESIDGALGVLRLWQQCFHPDVIAPAVEGSGAPKCVGDAARRSATAHVQRVVWLRDALYSL</sequence>
<feature type="region of interest" description="Disordered" evidence="1">
    <location>
        <begin position="567"/>
        <end position="648"/>
    </location>
</feature>
<feature type="region of interest" description="Disordered" evidence="1">
    <location>
        <begin position="459"/>
        <end position="478"/>
    </location>
</feature>
<organism evidence="2 3">
    <name type="scientific">Bodo saltans</name>
    <name type="common">Flagellated protozoan</name>
    <dbReference type="NCBI Taxonomy" id="75058"/>
    <lineage>
        <taxon>Eukaryota</taxon>
        <taxon>Discoba</taxon>
        <taxon>Euglenozoa</taxon>
        <taxon>Kinetoplastea</taxon>
        <taxon>Metakinetoplastina</taxon>
        <taxon>Eubodonida</taxon>
        <taxon>Bodonidae</taxon>
        <taxon>Bodo</taxon>
    </lineage>
</organism>
<dbReference type="EMBL" id="CYKH01001926">
    <property type="protein sequence ID" value="CUG91446.1"/>
    <property type="molecule type" value="Genomic_DNA"/>
</dbReference>
<proteinExistence type="predicted"/>
<protein>
    <submittedName>
        <fullName evidence="2">Uncharacterized protein</fullName>
    </submittedName>
</protein>
<feature type="region of interest" description="Disordered" evidence="1">
    <location>
        <begin position="249"/>
        <end position="289"/>
    </location>
</feature>
<feature type="region of interest" description="Disordered" evidence="1">
    <location>
        <begin position="81"/>
        <end position="126"/>
    </location>
</feature>
<feature type="compositionally biased region" description="Low complexity" evidence="1">
    <location>
        <begin position="81"/>
        <end position="95"/>
    </location>
</feature>
<gene>
    <name evidence="2" type="ORF">BSAL_32130</name>
</gene>
<keyword evidence="3" id="KW-1185">Reference proteome</keyword>
<feature type="compositionally biased region" description="Low complexity" evidence="1">
    <location>
        <begin position="267"/>
        <end position="285"/>
    </location>
</feature>